<reference evidence="1 2" key="1">
    <citation type="journal article" date="2012" name="J. Bacteriol.">
        <title>Genome Sequence of n-Alkane-Degrading Hydrocarboniphaga effusa Strain AP103T (ATCC BAA-332T).</title>
        <authorList>
            <person name="Chang H.K."/>
            <person name="Zylstra G.J."/>
            <person name="Chae J.C."/>
        </authorList>
    </citation>
    <scope>NUCLEOTIDE SEQUENCE [LARGE SCALE GENOMIC DNA]</scope>
    <source>
        <strain evidence="1 2">AP103</strain>
    </source>
</reference>
<proteinExistence type="predicted"/>
<dbReference type="Pfam" id="PF02082">
    <property type="entry name" value="Rrf2"/>
    <property type="match status" value="1"/>
</dbReference>
<name>I7ZHT1_9GAMM</name>
<dbReference type="STRING" id="1172194.WQQ_15860"/>
<dbReference type="PANTHER" id="PTHR33221">
    <property type="entry name" value="WINGED HELIX-TURN-HELIX TRANSCRIPTIONAL REGULATOR, RRF2 FAMILY"/>
    <property type="match status" value="1"/>
</dbReference>
<dbReference type="PATRIC" id="fig|1172194.4.peg.1529"/>
<dbReference type="PANTHER" id="PTHR33221:SF15">
    <property type="entry name" value="HTH-TYPE TRANSCRIPTIONAL REGULATOR YWGB-RELATED"/>
    <property type="match status" value="1"/>
</dbReference>
<comment type="caution">
    <text evidence="1">The sequence shown here is derived from an EMBL/GenBank/DDBJ whole genome shotgun (WGS) entry which is preliminary data.</text>
</comment>
<organism evidence="1 2">
    <name type="scientific">Hydrocarboniphaga effusa AP103</name>
    <dbReference type="NCBI Taxonomy" id="1172194"/>
    <lineage>
        <taxon>Bacteria</taxon>
        <taxon>Pseudomonadati</taxon>
        <taxon>Pseudomonadota</taxon>
        <taxon>Gammaproteobacteria</taxon>
        <taxon>Nevskiales</taxon>
        <taxon>Nevskiaceae</taxon>
        <taxon>Hydrocarboniphaga</taxon>
    </lineage>
</organism>
<dbReference type="OrthoDB" id="9800506at2"/>
<dbReference type="Proteomes" id="UP000003704">
    <property type="component" value="Unassembled WGS sequence"/>
</dbReference>
<dbReference type="Gene3D" id="1.10.10.10">
    <property type="entry name" value="Winged helix-like DNA-binding domain superfamily/Winged helix DNA-binding domain"/>
    <property type="match status" value="1"/>
</dbReference>
<dbReference type="EMBL" id="AKGD01000001">
    <property type="protein sequence ID" value="EIT71449.1"/>
    <property type="molecule type" value="Genomic_DNA"/>
</dbReference>
<gene>
    <name evidence="1" type="ORF">WQQ_15860</name>
</gene>
<dbReference type="AlphaFoldDB" id="I7ZHT1"/>
<dbReference type="GO" id="GO:0005829">
    <property type="term" value="C:cytosol"/>
    <property type="evidence" value="ECO:0007669"/>
    <property type="project" value="TreeGrafter"/>
</dbReference>
<dbReference type="SUPFAM" id="SSF46785">
    <property type="entry name" value="Winged helix' DNA-binding domain"/>
    <property type="match status" value="1"/>
</dbReference>
<dbReference type="PROSITE" id="PS51197">
    <property type="entry name" value="HTH_RRF2_2"/>
    <property type="match status" value="1"/>
</dbReference>
<accession>I7ZHT1</accession>
<sequence>MKRDSRLSSVLHLLLHLAHSERALTSEELAGYLHSNAAVVRRELGRLRKLGYVSSNKGHGGGWAVSCDLAKVTLRDVYDAVGAPDVFAMGNRTARPECLVELAVNEALDSAFEQAQSLLIAKLSTISLAELSADFNRRFEAHPKRSRIHGH</sequence>
<keyword evidence="2" id="KW-1185">Reference proteome</keyword>
<evidence type="ECO:0000313" key="2">
    <source>
        <dbReference type="Proteomes" id="UP000003704"/>
    </source>
</evidence>
<dbReference type="InterPro" id="IPR000944">
    <property type="entry name" value="Tscrpt_reg_Rrf2"/>
</dbReference>
<dbReference type="InterPro" id="IPR036390">
    <property type="entry name" value="WH_DNA-bd_sf"/>
</dbReference>
<dbReference type="RefSeq" id="WP_007184535.1">
    <property type="nucleotide sequence ID" value="NZ_AKGD01000001.1"/>
</dbReference>
<protein>
    <submittedName>
        <fullName evidence="1">BadM/Rrf2 family transcriptional regulator</fullName>
    </submittedName>
</protein>
<dbReference type="GO" id="GO:0003700">
    <property type="term" value="F:DNA-binding transcription factor activity"/>
    <property type="evidence" value="ECO:0007669"/>
    <property type="project" value="TreeGrafter"/>
</dbReference>
<dbReference type="InterPro" id="IPR036388">
    <property type="entry name" value="WH-like_DNA-bd_sf"/>
</dbReference>
<evidence type="ECO:0000313" key="1">
    <source>
        <dbReference type="EMBL" id="EIT71449.1"/>
    </source>
</evidence>